<accession>A0A259TX64</accession>
<dbReference type="InParanoid" id="A0A259TX64"/>
<evidence type="ECO:0000313" key="2">
    <source>
        <dbReference type="EMBL" id="OZC02359.1"/>
    </source>
</evidence>
<sequence>MTRVLLTFAALPLLACGGDPAPGDSAAVTASSASGPVEVRLVSDDPAVRQRLTPPQLLAYYPAELGGREPNLRSIGLNDSESESEYSYSYANVRYRMPPTMDQEVEFSVYDYVDNPSSLERHRRAVMTGEGLSISTTGEVSEARTLEGGVGRSYTPSSGAPEAYILLADRFHVIVRAQDPEMTVEDVWGLFDASGLSRLAGAGVYGEPDPLEPPAWASGAIAEWRENVAEAEATPAPQAAPEVTPLADCDVILPLAEVERVCGVTGLRVKSTPFETEGQNCNRTYNRQGQSGGLILLVSHFSNERTALAAQSASMNFADQRSRRDISGLGDAATRVIHDLSPLENQNSILTVASGVDMVELKSADYSYEPRQQVCNLDQMETIARGVVSRLAE</sequence>
<dbReference type="RefSeq" id="WP_094546532.1">
    <property type="nucleotide sequence ID" value="NZ_MQWB01000001.1"/>
</dbReference>
<evidence type="ECO:0000313" key="3">
    <source>
        <dbReference type="Proteomes" id="UP000216446"/>
    </source>
</evidence>
<dbReference type="Proteomes" id="UP000216446">
    <property type="component" value="Unassembled WGS sequence"/>
</dbReference>
<feature type="signal peptide" evidence="1">
    <location>
        <begin position="1"/>
        <end position="17"/>
    </location>
</feature>
<keyword evidence="3" id="KW-1185">Reference proteome</keyword>
<comment type="caution">
    <text evidence="2">The sequence shown here is derived from an EMBL/GenBank/DDBJ whole genome shotgun (WGS) entry which is preliminary data.</text>
</comment>
<organism evidence="2 3">
    <name type="scientific">Rubricoccus marinus</name>
    <dbReference type="NCBI Taxonomy" id="716817"/>
    <lineage>
        <taxon>Bacteria</taxon>
        <taxon>Pseudomonadati</taxon>
        <taxon>Rhodothermota</taxon>
        <taxon>Rhodothermia</taxon>
        <taxon>Rhodothermales</taxon>
        <taxon>Rubricoccaceae</taxon>
        <taxon>Rubricoccus</taxon>
    </lineage>
</organism>
<gene>
    <name evidence="2" type="ORF">BSZ36_04830</name>
</gene>
<keyword evidence="1" id="KW-0732">Signal</keyword>
<reference evidence="2 3" key="1">
    <citation type="submission" date="2016-11" db="EMBL/GenBank/DDBJ databases">
        <title>Study of marine rhodopsin-containing bacteria.</title>
        <authorList>
            <person name="Yoshizawa S."/>
            <person name="Kumagai Y."/>
            <person name="Kogure K."/>
        </authorList>
    </citation>
    <scope>NUCLEOTIDE SEQUENCE [LARGE SCALE GENOMIC DNA]</scope>
    <source>
        <strain evidence="2 3">SG-29</strain>
    </source>
</reference>
<evidence type="ECO:0000256" key="1">
    <source>
        <dbReference type="SAM" id="SignalP"/>
    </source>
</evidence>
<proteinExistence type="predicted"/>
<name>A0A259TX64_9BACT</name>
<dbReference type="EMBL" id="MQWB01000001">
    <property type="protein sequence ID" value="OZC02359.1"/>
    <property type="molecule type" value="Genomic_DNA"/>
</dbReference>
<protein>
    <submittedName>
        <fullName evidence="2">Uncharacterized protein</fullName>
    </submittedName>
</protein>
<dbReference type="AlphaFoldDB" id="A0A259TX64"/>
<feature type="chain" id="PRO_5013351285" evidence="1">
    <location>
        <begin position="18"/>
        <end position="393"/>
    </location>
</feature>